<keyword evidence="4" id="KW-1185">Reference proteome</keyword>
<dbReference type="EMBL" id="CP045702">
    <property type="protein sequence ID" value="QNE78954.1"/>
    <property type="molecule type" value="Genomic_DNA"/>
</dbReference>
<feature type="compositionally biased region" description="Low complexity" evidence="1">
    <location>
        <begin position="1"/>
        <end position="95"/>
    </location>
</feature>
<dbReference type="KEGG" id="sfiy:F0344_34120"/>
<organism evidence="3 4">
    <name type="scientific">Streptomyces finlayi</name>
    <dbReference type="NCBI Taxonomy" id="67296"/>
    <lineage>
        <taxon>Bacteria</taxon>
        <taxon>Bacillati</taxon>
        <taxon>Actinomycetota</taxon>
        <taxon>Actinomycetes</taxon>
        <taxon>Kitasatosporales</taxon>
        <taxon>Streptomycetaceae</taxon>
        <taxon>Streptomyces</taxon>
    </lineage>
</organism>
<dbReference type="SUPFAM" id="SSF51110">
    <property type="entry name" value="alpha-D-mannose-specific plant lectins"/>
    <property type="match status" value="1"/>
</dbReference>
<proteinExistence type="predicted"/>
<dbReference type="Gene3D" id="2.90.10.10">
    <property type="entry name" value="Bulb-type lectin domain"/>
    <property type="match status" value="2"/>
</dbReference>
<accession>A0A7G7BUD9</accession>
<gene>
    <name evidence="3" type="ORF">F0344_34120</name>
</gene>
<feature type="domain" description="Bulb-type lectin" evidence="2">
    <location>
        <begin position="228"/>
        <end position="331"/>
    </location>
</feature>
<evidence type="ECO:0000259" key="2">
    <source>
        <dbReference type="PROSITE" id="PS50927"/>
    </source>
</evidence>
<feature type="compositionally biased region" description="Basic and acidic residues" evidence="1">
    <location>
        <begin position="175"/>
        <end position="185"/>
    </location>
</feature>
<feature type="region of interest" description="Disordered" evidence="1">
    <location>
        <begin position="1"/>
        <end position="106"/>
    </location>
</feature>
<evidence type="ECO:0000313" key="4">
    <source>
        <dbReference type="Proteomes" id="UP000515307"/>
    </source>
</evidence>
<dbReference type="Proteomes" id="UP000515307">
    <property type="component" value="Chromosome"/>
</dbReference>
<dbReference type="InterPro" id="IPR036426">
    <property type="entry name" value="Bulb-type_lectin_dom_sf"/>
</dbReference>
<evidence type="ECO:0000313" key="3">
    <source>
        <dbReference type="EMBL" id="QNE78954.1"/>
    </source>
</evidence>
<dbReference type="CDD" id="cd00028">
    <property type="entry name" value="B_lectin"/>
    <property type="match status" value="1"/>
</dbReference>
<protein>
    <submittedName>
        <fullName evidence="3">Mannose-binding protein</fullName>
    </submittedName>
</protein>
<reference evidence="4" key="1">
    <citation type="submission" date="2019-10" db="EMBL/GenBank/DDBJ databases">
        <title>Antimicrobial potential of Antarctic Bacteria.</title>
        <authorList>
            <person name="Benaud N."/>
            <person name="Edwards R.J."/>
            <person name="Ferrari B.C."/>
        </authorList>
    </citation>
    <scope>NUCLEOTIDE SEQUENCE [LARGE SCALE GENOMIC DNA]</scope>
    <source>
        <strain evidence="4">NBSH44</strain>
    </source>
</reference>
<dbReference type="InterPro" id="IPR001480">
    <property type="entry name" value="Bulb-type_lectin_dom"/>
</dbReference>
<sequence>MSPHHPALGANAAAASAPGAQEPGSPASGTPAEETSSTAAATAAAAVAEAESGTAPAGETIAAPSESTASTPAPTTEAPEEGTGAAAAVGTAPGTRTSTGADSGRPRTPVLAGAAFVGAALVAIPLLLIGSADDKGQDTVRPVAGGTDTVLNPHTAPAAIEDYVAGKPSASATTEKPKREQRVETPKSAAPKPVVPAPEPRTSRPAEKKPTPTSKPEPKAAPKPNWSTVTVSAPSVLEVNQAWTTNRIRMVMQPDGNLVVLNELGKPIWAAMTFGPNHRANFQPDGNLVIHNGDGRPIWASKTHDHGGAQLVFRADAKVVIVHNGRVVWST</sequence>
<feature type="compositionally biased region" description="Basic and acidic residues" evidence="1">
    <location>
        <begin position="201"/>
        <end position="220"/>
    </location>
</feature>
<name>A0A7G7BUD9_9ACTN</name>
<feature type="region of interest" description="Disordered" evidence="1">
    <location>
        <begin position="161"/>
        <end position="227"/>
    </location>
</feature>
<dbReference type="AlphaFoldDB" id="A0A7G7BUD9"/>
<dbReference type="PROSITE" id="PS50927">
    <property type="entry name" value="BULB_LECTIN"/>
    <property type="match status" value="1"/>
</dbReference>
<evidence type="ECO:0000256" key="1">
    <source>
        <dbReference type="SAM" id="MobiDB-lite"/>
    </source>
</evidence>
<dbReference type="SMART" id="SM00108">
    <property type="entry name" value="B_lectin"/>
    <property type="match status" value="1"/>
</dbReference>
<dbReference type="RefSeq" id="WP_185302415.1">
    <property type="nucleotide sequence ID" value="NZ_CP045702.1"/>
</dbReference>